<keyword evidence="5" id="KW-1185">Reference proteome</keyword>
<reference evidence="4 5" key="1">
    <citation type="submission" date="2019-06" db="EMBL/GenBank/DDBJ databases">
        <title>Sequencing the genomes of 1000 actinobacteria strains.</title>
        <authorList>
            <person name="Klenk H.-P."/>
        </authorList>
    </citation>
    <scope>NUCLEOTIDE SEQUENCE [LARGE SCALE GENOMIC DNA]</scope>
    <source>
        <strain evidence="4 5">DSM 12362</strain>
    </source>
</reference>
<dbReference type="Pfam" id="PF00561">
    <property type="entry name" value="Abhydrolase_1"/>
    <property type="match status" value="1"/>
</dbReference>
<feature type="domain" description="AB hydrolase-1" evidence="3">
    <location>
        <begin position="21"/>
        <end position="245"/>
    </location>
</feature>
<organism evidence="4 5">
    <name type="scientific">Ornithinimicrobium humiphilum</name>
    <dbReference type="NCBI Taxonomy" id="125288"/>
    <lineage>
        <taxon>Bacteria</taxon>
        <taxon>Bacillati</taxon>
        <taxon>Actinomycetota</taxon>
        <taxon>Actinomycetes</taxon>
        <taxon>Micrococcales</taxon>
        <taxon>Ornithinimicrobiaceae</taxon>
        <taxon>Ornithinimicrobium</taxon>
    </lineage>
</organism>
<protein>
    <submittedName>
        <fullName evidence="4">Pimeloyl-ACP methyl ester carboxylesterase</fullName>
    </submittedName>
</protein>
<dbReference type="InterPro" id="IPR050266">
    <property type="entry name" value="AB_hydrolase_sf"/>
</dbReference>
<accession>A0A543KJK0</accession>
<dbReference type="PANTHER" id="PTHR43798:SF31">
    <property type="entry name" value="AB HYDROLASE SUPERFAMILY PROTEIN YCLE"/>
    <property type="match status" value="1"/>
</dbReference>
<dbReference type="PANTHER" id="PTHR43798">
    <property type="entry name" value="MONOACYLGLYCEROL LIPASE"/>
    <property type="match status" value="1"/>
</dbReference>
<evidence type="ECO:0000313" key="4">
    <source>
        <dbReference type="EMBL" id="TQM95259.1"/>
    </source>
</evidence>
<dbReference type="Proteomes" id="UP000315133">
    <property type="component" value="Unassembled WGS sequence"/>
</dbReference>
<dbReference type="AlphaFoldDB" id="A0A543KJK0"/>
<dbReference type="InterPro" id="IPR029058">
    <property type="entry name" value="AB_hydrolase_fold"/>
</dbReference>
<evidence type="ECO:0000256" key="2">
    <source>
        <dbReference type="SAM" id="MobiDB-lite"/>
    </source>
</evidence>
<sequence>MIVNDDTSVDTATEIGHGPKTVICLPGWFGSSTGWGQGFVDTLDRERLRYEFMDYRGYGERRGSGGPYTIDQIAADVLELADDLGVESFSLVGHSMGGSAIQRVLALAPERVECIVGVTPVPASGTPFDAEGRSLFEAAAADDSARQAIIDITTGKRLSYVWIDKLVRHSRARSDQEAFAAYFEAWADTDHAAEVPGDRVPALAIVGEHDPAITEQVVRDSWCALHPSSQVIVLRNAGHYPMFETPIRLATVIEEFIEAQHAADKDRPLVATTGAVRDGRPTARERVPERVPGPVREDLPNPDQAHTPS</sequence>
<keyword evidence="1" id="KW-0378">Hydrolase</keyword>
<proteinExistence type="predicted"/>
<comment type="caution">
    <text evidence="4">The sequence shown here is derived from an EMBL/GenBank/DDBJ whole genome shotgun (WGS) entry which is preliminary data.</text>
</comment>
<evidence type="ECO:0000256" key="1">
    <source>
        <dbReference type="ARBA" id="ARBA00022801"/>
    </source>
</evidence>
<name>A0A543KJK0_9MICO</name>
<evidence type="ECO:0000259" key="3">
    <source>
        <dbReference type="Pfam" id="PF00561"/>
    </source>
</evidence>
<evidence type="ECO:0000313" key="5">
    <source>
        <dbReference type="Proteomes" id="UP000315133"/>
    </source>
</evidence>
<dbReference type="GO" id="GO:0016787">
    <property type="term" value="F:hydrolase activity"/>
    <property type="evidence" value="ECO:0007669"/>
    <property type="project" value="UniProtKB-KW"/>
</dbReference>
<dbReference type="EMBL" id="VFPU01000001">
    <property type="protein sequence ID" value="TQM95259.1"/>
    <property type="molecule type" value="Genomic_DNA"/>
</dbReference>
<dbReference type="RefSeq" id="WP_141817042.1">
    <property type="nucleotide sequence ID" value="NZ_BAAAIL010000003.1"/>
</dbReference>
<dbReference type="InterPro" id="IPR000073">
    <property type="entry name" value="AB_hydrolase_1"/>
</dbReference>
<feature type="region of interest" description="Disordered" evidence="2">
    <location>
        <begin position="268"/>
        <end position="309"/>
    </location>
</feature>
<dbReference type="GO" id="GO:0016020">
    <property type="term" value="C:membrane"/>
    <property type="evidence" value="ECO:0007669"/>
    <property type="project" value="TreeGrafter"/>
</dbReference>
<feature type="compositionally biased region" description="Basic and acidic residues" evidence="2">
    <location>
        <begin position="277"/>
        <end position="299"/>
    </location>
</feature>
<dbReference type="SUPFAM" id="SSF53474">
    <property type="entry name" value="alpha/beta-Hydrolases"/>
    <property type="match status" value="1"/>
</dbReference>
<dbReference type="OrthoDB" id="63962at2"/>
<gene>
    <name evidence="4" type="ORF">FB476_0098</name>
</gene>
<dbReference type="Gene3D" id="3.40.50.1820">
    <property type="entry name" value="alpha/beta hydrolase"/>
    <property type="match status" value="1"/>
</dbReference>